<dbReference type="EMBL" id="UZAH01027896">
    <property type="protein sequence ID" value="VDO95957.1"/>
    <property type="molecule type" value="Genomic_DNA"/>
</dbReference>
<accession>A0A3P8AGJ6</accession>
<protein>
    <submittedName>
        <fullName evidence="1 3">Uncharacterized protein</fullName>
    </submittedName>
</protein>
<dbReference type="AlphaFoldDB" id="A0A183FXT4"/>
<reference evidence="1 2" key="1">
    <citation type="submission" date="2018-11" db="EMBL/GenBank/DDBJ databases">
        <authorList>
            <consortium name="Pathogen Informatics"/>
        </authorList>
    </citation>
    <scope>NUCLEOTIDE SEQUENCE [LARGE SCALE GENOMIC DNA]</scope>
</reference>
<proteinExistence type="predicted"/>
<gene>
    <name evidence="1" type="ORF">HPBE_LOCUS13391</name>
</gene>
<accession>A0A183FXT4</accession>
<reference evidence="3" key="2">
    <citation type="submission" date="2019-09" db="UniProtKB">
        <authorList>
            <consortium name="WormBaseParasite"/>
        </authorList>
    </citation>
    <scope>IDENTIFICATION</scope>
</reference>
<keyword evidence="2" id="KW-1185">Reference proteome</keyword>
<sequence>MGPDELTPMAILIHARPVKGQTTVEHEPNASRLTDWPGVFLPSAKTTTVMFLLHATRNDDMRSRRALLLSRLEAEKQKLKERVIQVDDGQIVGVTEPNSPKSCLPIAVVVVASQRTCVDESVIANDENSATTFVVVVVVVVHDVQTGAAQCRADSV</sequence>
<evidence type="ECO:0000313" key="2">
    <source>
        <dbReference type="Proteomes" id="UP000050761"/>
    </source>
</evidence>
<organism evidence="2 3">
    <name type="scientific">Heligmosomoides polygyrus</name>
    <name type="common">Parasitic roundworm</name>
    <dbReference type="NCBI Taxonomy" id="6339"/>
    <lineage>
        <taxon>Eukaryota</taxon>
        <taxon>Metazoa</taxon>
        <taxon>Ecdysozoa</taxon>
        <taxon>Nematoda</taxon>
        <taxon>Chromadorea</taxon>
        <taxon>Rhabditida</taxon>
        <taxon>Rhabditina</taxon>
        <taxon>Rhabditomorpha</taxon>
        <taxon>Strongyloidea</taxon>
        <taxon>Heligmosomidae</taxon>
        <taxon>Heligmosomoides</taxon>
    </lineage>
</organism>
<dbReference type="Proteomes" id="UP000050761">
    <property type="component" value="Unassembled WGS sequence"/>
</dbReference>
<evidence type="ECO:0000313" key="3">
    <source>
        <dbReference type="WBParaSite" id="HPBE_0001339001-mRNA-1"/>
    </source>
</evidence>
<evidence type="ECO:0000313" key="1">
    <source>
        <dbReference type="EMBL" id="VDO95957.1"/>
    </source>
</evidence>
<dbReference type="WBParaSite" id="HPBE_0001339001-mRNA-1">
    <property type="protein sequence ID" value="HPBE_0001339001-mRNA-1"/>
    <property type="gene ID" value="HPBE_0001339001"/>
</dbReference>
<name>A0A183FXT4_HELPZ</name>